<feature type="region of interest" description="Disordered" evidence="2">
    <location>
        <begin position="1596"/>
        <end position="1627"/>
    </location>
</feature>
<dbReference type="Pfam" id="PF24782">
    <property type="entry name" value="WD40_MABP1-WDR62_2nd"/>
    <property type="match status" value="1"/>
</dbReference>
<keyword evidence="5" id="KW-1185">Reference proteome</keyword>
<feature type="compositionally biased region" description="Basic and acidic residues" evidence="2">
    <location>
        <begin position="1229"/>
        <end position="1263"/>
    </location>
</feature>
<feature type="compositionally biased region" description="Low complexity" evidence="2">
    <location>
        <begin position="1264"/>
        <end position="1283"/>
    </location>
</feature>
<organism evidence="4 5">
    <name type="scientific">Paraglomus brasilianum</name>
    <dbReference type="NCBI Taxonomy" id="144538"/>
    <lineage>
        <taxon>Eukaryota</taxon>
        <taxon>Fungi</taxon>
        <taxon>Fungi incertae sedis</taxon>
        <taxon>Mucoromycota</taxon>
        <taxon>Glomeromycotina</taxon>
        <taxon>Glomeromycetes</taxon>
        <taxon>Paraglomerales</taxon>
        <taxon>Paraglomeraceae</taxon>
        <taxon>Paraglomus</taxon>
    </lineage>
</organism>
<proteinExistence type="predicted"/>
<keyword evidence="1" id="KW-0853">WD repeat</keyword>
<dbReference type="PROSITE" id="PS50294">
    <property type="entry name" value="WD_REPEATS_REGION"/>
    <property type="match status" value="1"/>
</dbReference>
<reference evidence="4" key="1">
    <citation type="submission" date="2021-06" db="EMBL/GenBank/DDBJ databases">
        <authorList>
            <person name="Kallberg Y."/>
            <person name="Tangrot J."/>
            <person name="Rosling A."/>
        </authorList>
    </citation>
    <scope>NUCLEOTIDE SEQUENCE</scope>
    <source>
        <strain evidence="4">BR232B</strain>
    </source>
</reference>
<evidence type="ECO:0000313" key="4">
    <source>
        <dbReference type="EMBL" id="CAG8573341.1"/>
    </source>
</evidence>
<feature type="region of interest" description="Disordered" evidence="2">
    <location>
        <begin position="1219"/>
        <end position="1301"/>
    </location>
</feature>
<evidence type="ECO:0000259" key="3">
    <source>
        <dbReference type="Pfam" id="PF24782"/>
    </source>
</evidence>
<dbReference type="SMART" id="SM00320">
    <property type="entry name" value="WD40"/>
    <property type="match status" value="11"/>
</dbReference>
<evidence type="ECO:0000313" key="5">
    <source>
        <dbReference type="Proteomes" id="UP000789739"/>
    </source>
</evidence>
<feature type="compositionally biased region" description="Low complexity" evidence="2">
    <location>
        <begin position="897"/>
        <end position="914"/>
    </location>
</feature>
<dbReference type="Pfam" id="PF00400">
    <property type="entry name" value="WD40"/>
    <property type="match status" value="2"/>
</dbReference>
<protein>
    <submittedName>
        <fullName evidence="4">9254_t:CDS:1</fullName>
    </submittedName>
</protein>
<feature type="domain" description="MABP1/WDR62 second WD40" evidence="3">
    <location>
        <begin position="410"/>
        <end position="766"/>
    </location>
</feature>
<feature type="region of interest" description="Disordered" evidence="2">
    <location>
        <begin position="893"/>
        <end position="961"/>
    </location>
</feature>
<feature type="repeat" description="WD" evidence="1">
    <location>
        <begin position="733"/>
        <end position="767"/>
    </location>
</feature>
<sequence>MSLIFCFPIQIELERILGLTTFKPTALASAPSADLIAYAAGSVVVLYNHKKNKQVGFLYASSSSSPSHNLAPNNRHTIAGDPLANQLGSLGVLDPIALNSNTKKNTASNRAKAISCLTFSPDGAYLAVGESGHQPRILIWEVQSKTLVNELKGHKYGILALSFSPNMKYIVSIGFQHDGYINVWNWKQGIKLACNKITTKVHTLAFNRTGSFFVTAGLRHVKFWYFDSNGLLSKKPSAQKSLVQVLDGRSGILGDLRDNNFVDAVCCKKSDNTYLITSNGRLCIFTEGRLMDKWVDLQVKGAFSLDVSDKYIVCACTNGIVRLFEPITLKYLGTLPKTHPLGVDLTMQTGSVYHGGGKDDTYPDTVAIKLDGEAGKLTCIYSDRSLFIWDIKDIKKIGKYRSFLYHCANVWGVEMMPIRDSSSPSPYPEDTFVTYSADNTIRFWSLDKGSNTAASPTAETTLKRNIFSKDCLRIVYIDPDGNIRMSVQKEKTDVDHSDPNVSGGANELGIRTLKISPDGKLVASGDKGGNLSVYDLDTFEKITYQEAHEAEILTIEFTDGRSSDSPYLIATASRDRILHIFDINSDFRLIQTLDDHSSSITAIKFTHDGGRLISCGADKSIIFRARQDSEDFPYYVTYHNISGRATVFDMDIDISNRYIATVSGERRLNLYQIDSGKNVRSYKPDTPDETNASEQGSLLKVGLDPSGVLAVAAGSDRSIRLFDFANGTILSKVFGHSELITDVKFTLDCERIVSTSADGCIFVWRLSDEWVEKMRQKWLERSGAAGALGRTSPVFRESISPQPPPRTTVPALRPKSIIEASAHDDANCDDSAFQIRKGSGSLRGRKSFSSLLQSDVSSKRPSSYVVDDAKLHTTQQARPLSEVSPSRIPLAASVTASRPASNTPSPPSSKSGSSSRRESWKLGLPSWAKKAFKEKEDHNVREKDDSEGIDSVSNERNATLTIPKRRTTIPPVTNSLLQVDKTLPAVPKTIPRVRSQRKLRHESINSIVEDTAGVRVSSKKSKSNLTAGSPKSLLSTSPPSPTARAAVLSTSPMSINTLLSTEGEDNGEDDDDETSGIEETIVDDSAFEDAETIFLTQPEEADDVYINGPGIRRRRESFVETVTKIDLADDRPKSCGSDKETETCLDDQLEIYLQTPIKASFSENNNDENDTHDRATDSKAKRRESYTLKFLSGGQSRDSSGRTSLTEAFMKMINSGEDKALAIEEDEEDKKSDDKSSFEKTMEALEGRLTEVTDSRNEPDKSGQEQTSPVSSSVSSPALSESATVKEADDDYSVNSQEHKLLDKQNGFIARSNNSVLAEKEKRTKIKNDDTISQTVKSEEEKPVSTDEHDTVIIGASETPSTEVVEENVEKLAKDLGITVNGKELTSTLIFVNDVPSSFEDTELSEDAIADDVYNMSVLLERTLSAYKKVSSSLAAGNTKNESVQTLISVSLVEMMDDIRESLGMTKESASTQKNETDADFVAGKRVTEHVDADVEGDDEECDADSSNSYATASTTLRDHSNRIECKSPESTNLLAPLSPAASSQSKSALADLISDDSAQVLLEKYSDILVKMVQDKLSTKTNAIDKNLISSKSATLAQPKNNEKSFGSLRSKTKTGGGMNRTKSTK</sequence>
<feature type="compositionally biased region" description="Basic and acidic residues" evidence="2">
    <location>
        <begin position="1337"/>
        <end position="1348"/>
    </location>
</feature>
<dbReference type="PROSITE" id="PS50082">
    <property type="entry name" value="WD_REPEATS_2"/>
    <property type="match status" value="2"/>
</dbReference>
<feature type="compositionally biased region" description="Basic and acidic residues" evidence="2">
    <location>
        <begin position="1169"/>
        <end position="1182"/>
    </location>
</feature>
<dbReference type="SUPFAM" id="SSF50978">
    <property type="entry name" value="WD40 repeat-like"/>
    <property type="match status" value="2"/>
</dbReference>
<feature type="compositionally biased region" description="Polar residues" evidence="2">
    <location>
        <begin position="951"/>
        <end position="960"/>
    </location>
</feature>
<dbReference type="InterPro" id="IPR052779">
    <property type="entry name" value="WDR62"/>
</dbReference>
<comment type="caution">
    <text evidence="4">The sequence shown here is derived from an EMBL/GenBank/DDBJ whole genome shotgun (WGS) entry which is preliminary data.</text>
</comment>
<evidence type="ECO:0000256" key="2">
    <source>
        <dbReference type="SAM" id="MobiDB-lite"/>
    </source>
</evidence>
<feature type="repeat" description="WD" evidence="1">
    <location>
        <begin position="593"/>
        <end position="621"/>
    </location>
</feature>
<dbReference type="InterPro" id="IPR056162">
    <property type="entry name" value="WD40_MABP1-WDR62_2nd"/>
</dbReference>
<accession>A0A9N9BLT0</accession>
<dbReference type="PANTHER" id="PTHR45589">
    <property type="entry name" value="WD REPEAT DOMAIN 62, ISOFORM G"/>
    <property type="match status" value="1"/>
</dbReference>
<feature type="region of interest" description="Disordered" evidence="2">
    <location>
        <begin position="1328"/>
        <end position="1348"/>
    </location>
</feature>
<dbReference type="InterPro" id="IPR036322">
    <property type="entry name" value="WD40_repeat_dom_sf"/>
</dbReference>
<evidence type="ECO:0000256" key="1">
    <source>
        <dbReference type="PROSITE-ProRule" id="PRU00221"/>
    </source>
</evidence>
<dbReference type="Gene3D" id="2.130.10.10">
    <property type="entry name" value="YVTN repeat-like/Quinoprotein amine dehydrogenase"/>
    <property type="match status" value="3"/>
</dbReference>
<gene>
    <name evidence="4" type="ORF">PBRASI_LOCUS6221</name>
</gene>
<feature type="region of interest" description="Disordered" evidence="2">
    <location>
        <begin position="1159"/>
        <end position="1182"/>
    </location>
</feature>
<name>A0A9N9BLT0_9GLOM</name>
<feature type="region of interest" description="Disordered" evidence="2">
    <location>
        <begin position="1013"/>
        <end position="1051"/>
    </location>
</feature>
<dbReference type="InterPro" id="IPR015943">
    <property type="entry name" value="WD40/YVTN_repeat-like_dom_sf"/>
</dbReference>
<dbReference type="Proteomes" id="UP000789739">
    <property type="component" value="Unassembled WGS sequence"/>
</dbReference>
<dbReference type="InterPro" id="IPR001680">
    <property type="entry name" value="WD40_rpt"/>
</dbReference>
<feature type="region of interest" description="Disordered" evidence="2">
    <location>
        <begin position="792"/>
        <end position="813"/>
    </location>
</feature>
<dbReference type="PANTHER" id="PTHR45589:SF1">
    <property type="entry name" value="WD REPEAT DOMAIN 62, ISOFORM G"/>
    <property type="match status" value="1"/>
</dbReference>
<dbReference type="EMBL" id="CAJVPI010000803">
    <property type="protein sequence ID" value="CAG8573341.1"/>
    <property type="molecule type" value="Genomic_DNA"/>
</dbReference>
<feature type="compositionally biased region" description="Basic and acidic residues" evidence="2">
    <location>
        <begin position="931"/>
        <end position="946"/>
    </location>
</feature>
<feature type="compositionally biased region" description="Polar residues" evidence="2">
    <location>
        <begin position="1596"/>
        <end position="1611"/>
    </location>
</feature>
<dbReference type="OrthoDB" id="6252103at2759"/>